<reference evidence="8 10" key="1">
    <citation type="journal article" date="2019" name="Emerg. Microbes Infect.">
        <title>Comprehensive subspecies identification of 175 nontuberculous mycobacteria species based on 7547 genomic profiles.</title>
        <authorList>
            <person name="Matsumoto Y."/>
            <person name="Kinjo T."/>
            <person name="Motooka D."/>
            <person name="Nabeya D."/>
            <person name="Jung N."/>
            <person name="Uechi K."/>
            <person name="Horii T."/>
            <person name="Iida T."/>
            <person name="Fujita J."/>
            <person name="Nakamura S."/>
        </authorList>
    </citation>
    <scope>NUCLEOTIDE SEQUENCE [LARGE SCALE GENOMIC DNA]</scope>
    <source>
        <strain evidence="8 10">JCM 15653</strain>
    </source>
</reference>
<dbReference type="GO" id="GO:0022857">
    <property type="term" value="F:transmembrane transporter activity"/>
    <property type="evidence" value="ECO:0007669"/>
    <property type="project" value="InterPro"/>
</dbReference>
<reference evidence="9 11" key="3">
    <citation type="journal article" date="2022" name="BMC Genomics">
        <title>Comparative genome analysis of mycobacteria focusing on tRNA and non-coding RNA.</title>
        <authorList>
            <person name="Behra P.R.K."/>
            <person name="Pettersson B.M.F."/>
            <person name="Ramesh M."/>
            <person name="Das S."/>
            <person name="Dasgupta S."/>
            <person name="Kirsebom L.A."/>
        </authorList>
    </citation>
    <scope>NUCLEOTIDE SEQUENCE [LARGE SCALE GENOMIC DNA]</scope>
    <source>
        <strain evidence="9 11">DSM 44677</strain>
    </source>
</reference>
<evidence type="ECO:0000256" key="1">
    <source>
        <dbReference type="ARBA" id="ARBA00004651"/>
    </source>
</evidence>
<dbReference type="Gene3D" id="1.20.1720.10">
    <property type="entry name" value="Multidrug resistance protein D"/>
    <property type="match status" value="1"/>
</dbReference>
<feature type="transmembrane region" description="Helical" evidence="6">
    <location>
        <begin position="49"/>
        <end position="69"/>
    </location>
</feature>
<feature type="domain" description="Major facilitator superfamily (MFS) profile" evidence="7">
    <location>
        <begin position="15"/>
        <end position="466"/>
    </location>
</feature>
<evidence type="ECO:0000256" key="4">
    <source>
        <dbReference type="ARBA" id="ARBA00022989"/>
    </source>
</evidence>
<evidence type="ECO:0000313" key="10">
    <source>
        <dbReference type="Proteomes" id="UP000466683"/>
    </source>
</evidence>
<protein>
    <submittedName>
        <fullName evidence="9">MFS transporter</fullName>
    </submittedName>
</protein>
<accession>A0AAX2ZWU9</accession>
<feature type="transmembrane region" description="Helical" evidence="6">
    <location>
        <begin position="340"/>
        <end position="359"/>
    </location>
</feature>
<dbReference type="PROSITE" id="PS50850">
    <property type="entry name" value="MFS"/>
    <property type="match status" value="1"/>
</dbReference>
<keyword evidence="4 6" id="KW-1133">Transmembrane helix</keyword>
<feature type="transmembrane region" description="Helical" evidence="6">
    <location>
        <begin position="412"/>
        <end position="434"/>
    </location>
</feature>
<dbReference type="PANTHER" id="PTHR42718">
    <property type="entry name" value="MAJOR FACILITATOR SUPERFAMILY MULTIDRUG TRANSPORTER MFSC"/>
    <property type="match status" value="1"/>
</dbReference>
<feature type="transmembrane region" description="Helical" evidence="6">
    <location>
        <begin position="365"/>
        <end position="391"/>
    </location>
</feature>
<dbReference type="AlphaFoldDB" id="A0AAX2ZWU9"/>
<dbReference type="EMBL" id="CP060016">
    <property type="protein sequence ID" value="UNB99708.1"/>
    <property type="molecule type" value="Genomic_DNA"/>
</dbReference>
<dbReference type="SUPFAM" id="SSF103473">
    <property type="entry name" value="MFS general substrate transporter"/>
    <property type="match status" value="1"/>
</dbReference>
<feature type="transmembrane region" description="Helical" evidence="6">
    <location>
        <begin position="440"/>
        <end position="461"/>
    </location>
</feature>
<evidence type="ECO:0000259" key="7">
    <source>
        <dbReference type="PROSITE" id="PS50850"/>
    </source>
</evidence>
<dbReference type="InterPro" id="IPR036259">
    <property type="entry name" value="MFS_trans_sf"/>
</dbReference>
<dbReference type="Proteomes" id="UP001162885">
    <property type="component" value="Chromosome"/>
</dbReference>
<organism evidence="9 11">
    <name type="scientific">Mycolicibacterium boenickei</name>
    <dbReference type="NCBI Taxonomy" id="146017"/>
    <lineage>
        <taxon>Bacteria</taxon>
        <taxon>Bacillati</taxon>
        <taxon>Actinomycetota</taxon>
        <taxon>Actinomycetes</taxon>
        <taxon>Mycobacteriales</taxon>
        <taxon>Mycobacteriaceae</taxon>
        <taxon>Mycolicibacterium</taxon>
    </lineage>
</organism>
<dbReference type="Pfam" id="PF07690">
    <property type="entry name" value="MFS_1"/>
    <property type="match status" value="1"/>
</dbReference>
<keyword evidence="5 6" id="KW-0472">Membrane</keyword>
<evidence type="ECO:0000256" key="3">
    <source>
        <dbReference type="ARBA" id="ARBA00022692"/>
    </source>
</evidence>
<feature type="transmembrane region" description="Helical" evidence="6">
    <location>
        <begin position="12"/>
        <end position="37"/>
    </location>
</feature>
<sequence length="484" mass="48865">MPNQPTRRSASGGLLIAVLAAAGISVSLMQTLMIPLIPQLPALLGTSPANASWAITATLLTGAVATPVLGRLGDMYGPKRILVLCAAMLFAGSLIAATTTSLIPLVIGRGLQGFGAPVIPLGISVLRSALPAERVGSAMGLMSASLGVGGALGLPLSAVIAEHFNWHALFWCSAFLGLASGILFVLLVPDLEPVSADHRFDPIGALTLGLGLVMLLLPISKGGMWGWGSVTTLGLFAGAVVTFGVFTWWQYRVPSPIVDMRTTLKRPVLLTNLSSIAVGFGMFALSLVGPQLLEMPRETGFGLGQSMIATGLWMAPGGLAMMAAAPVAARVVAARGPKTVLVIGSVIIAAGYLAGILLLGTAAGVMVLGLIVSFGVGFAFAALPALINAAVPVSETASANSINSLARSLGTSTSSAVMTAVLAQMTITVAGHALPSLGGFRVALLIAAAAAAGAALLALAIPTAARPVSERGDLVAVELADQRP</sequence>
<keyword evidence="10" id="KW-1185">Reference proteome</keyword>
<evidence type="ECO:0000256" key="2">
    <source>
        <dbReference type="ARBA" id="ARBA00022448"/>
    </source>
</evidence>
<keyword evidence="3 6" id="KW-0812">Transmembrane</keyword>
<dbReference type="Proteomes" id="UP000466683">
    <property type="component" value="Chromosome"/>
</dbReference>
<feature type="transmembrane region" description="Helical" evidence="6">
    <location>
        <begin position="313"/>
        <end position="333"/>
    </location>
</feature>
<feature type="transmembrane region" description="Helical" evidence="6">
    <location>
        <begin position="137"/>
        <end position="160"/>
    </location>
</feature>
<proteinExistence type="predicted"/>
<dbReference type="InterPro" id="IPR011701">
    <property type="entry name" value="MFS"/>
</dbReference>
<feature type="transmembrane region" description="Helical" evidence="6">
    <location>
        <begin position="166"/>
        <end position="188"/>
    </location>
</feature>
<dbReference type="GO" id="GO:0005886">
    <property type="term" value="C:plasma membrane"/>
    <property type="evidence" value="ECO:0007669"/>
    <property type="project" value="UniProtKB-SubCell"/>
</dbReference>
<name>A0AAX2ZWU9_9MYCO</name>
<evidence type="ECO:0000256" key="6">
    <source>
        <dbReference type="SAM" id="Phobius"/>
    </source>
</evidence>
<feature type="transmembrane region" description="Helical" evidence="6">
    <location>
        <begin position="269"/>
        <end position="293"/>
    </location>
</feature>
<feature type="transmembrane region" description="Helical" evidence="6">
    <location>
        <begin position="81"/>
        <end position="107"/>
    </location>
</feature>
<dbReference type="RefSeq" id="WP_097926500.1">
    <property type="nucleotide sequence ID" value="NZ_AP022579.1"/>
</dbReference>
<evidence type="ECO:0000313" key="8">
    <source>
        <dbReference type="EMBL" id="BBX89374.1"/>
    </source>
</evidence>
<dbReference type="Gene3D" id="1.20.1250.20">
    <property type="entry name" value="MFS general substrate transporter like domains"/>
    <property type="match status" value="1"/>
</dbReference>
<feature type="transmembrane region" description="Helical" evidence="6">
    <location>
        <begin position="113"/>
        <end position="130"/>
    </location>
</feature>
<evidence type="ECO:0000313" key="9">
    <source>
        <dbReference type="EMBL" id="UNB99708.1"/>
    </source>
</evidence>
<feature type="transmembrane region" description="Helical" evidence="6">
    <location>
        <begin position="200"/>
        <end position="219"/>
    </location>
</feature>
<reference evidence="8" key="2">
    <citation type="submission" date="2020-02" db="EMBL/GenBank/DDBJ databases">
        <authorList>
            <person name="Matsumoto Y."/>
            <person name="Kinjo T."/>
            <person name="Motooka D."/>
            <person name="Nabeya D."/>
            <person name="Jung N."/>
            <person name="Uechi K."/>
            <person name="Horii T."/>
            <person name="Iida T."/>
            <person name="Fujita J."/>
            <person name="Nakamura S."/>
        </authorList>
    </citation>
    <scope>NUCLEOTIDE SEQUENCE</scope>
    <source>
        <strain evidence="8">JCM 15653</strain>
    </source>
</reference>
<comment type="subcellular location">
    <subcellularLocation>
        <location evidence="1">Cell membrane</location>
        <topology evidence="1">Multi-pass membrane protein</topology>
    </subcellularLocation>
</comment>
<dbReference type="PANTHER" id="PTHR42718:SF9">
    <property type="entry name" value="MAJOR FACILITATOR SUPERFAMILY MULTIDRUG TRANSPORTER MFSC"/>
    <property type="match status" value="1"/>
</dbReference>
<feature type="transmembrane region" description="Helical" evidence="6">
    <location>
        <begin position="225"/>
        <end position="249"/>
    </location>
</feature>
<keyword evidence="2" id="KW-0813">Transport</keyword>
<gene>
    <name evidence="9" type="ORF">H5U98_30420</name>
    <name evidence="8" type="ORF">MBOE_10230</name>
</gene>
<dbReference type="InterPro" id="IPR020846">
    <property type="entry name" value="MFS_dom"/>
</dbReference>
<evidence type="ECO:0000313" key="11">
    <source>
        <dbReference type="Proteomes" id="UP001162885"/>
    </source>
</evidence>
<dbReference type="EMBL" id="AP022579">
    <property type="protein sequence ID" value="BBX89374.1"/>
    <property type="molecule type" value="Genomic_DNA"/>
</dbReference>
<dbReference type="CDD" id="cd17504">
    <property type="entry name" value="MFS_MMR_MDR_like"/>
    <property type="match status" value="1"/>
</dbReference>
<evidence type="ECO:0000256" key="5">
    <source>
        <dbReference type="ARBA" id="ARBA00023136"/>
    </source>
</evidence>